<dbReference type="InterPro" id="IPR005746">
    <property type="entry name" value="Thioredoxin"/>
</dbReference>
<feature type="active site" description="Nucleophile" evidence="9">
    <location>
        <position position="33"/>
    </location>
</feature>
<evidence type="ECO:0000256" key="8">
    <source>
        <dbReference type="PIRNR" id="PIRNR000077"/>
    </source>
</evidence>
<name>A0A9D0ZNE7_9FIRM</name>
<dbReference type="FunFam" id="3.40.30.10:FF:000001">
    <property type="entry name" value="Thioredoxin"/>
    <property type="match status" value="1"/>
</dbReference>
<protein>
    <recommendedName>
        <fullName evidence="2 7">Thioredoxin</fullName>
    </recommendedName>
</protein>
<keyword evidence="5 10" id="KW-1015">Disulfide bond</keyword>
<feature type="domain" description="Thioredoxin" evidence="11">
    <location>
        <begin position="1"/>
        <end position="108"/>
    </location>
</feature>
<feature type="site" description="Contributes to redox potential value" evidence="9">
    <location>
        <position position="34"/>
    </location>
</feature>
<keyword evidence="4" id="KW-0249">Electron transport</keyword>
<dbReference type="SUPFAM" id="SSF52833">
    <property type="entry name" value="Thioredoxin-like"/>
    <property type="match status" value="1"/>
</dbReference>
<dbReference type="GO" id="GO:0005829">
    <property type="term" value="C:cytosol"/>
    <property type="evidence" value="ECO:0007669"/>
    <property type="project" value="TreeGrafter"/>
</dbReference>
<comment type="similarity">
    <text evidence="1 8">Belongs to the thioredoxin family.</text>
</comment>
<dbReference type="PANTHER" id="PTHR45663:SF11">
    <property type="entry name" value="GEO12009P1"/>
    <property type="match status" value="1"/>
</dbReference>
<dbReference type="GO" id="GO:0015035">
    <property type="term" value="F:protein-disulfide reductase activity"/>
    <property type="evidence" value="ECO:0007669"/>
    <property type="project" value="UniProtKB-UniRule"/>
</dbReference>
<evidence type="ECO:0000256" key="3">
    <source>
        <dbReference type="ARBA" id="ARBA00022448"/>
    </source>
</evidence>
<evidence type="ECO:0000256" key="1">
    <source>
        <dbReference type="ARBA" id="ARBA00008987"/>
    </source>
</evidence>
<dbReference type="Gene3D" id="3.40.30.10">
    <property type="entry name" value="Glutaredoxin"/>
    <property type="match status" value="1"/>
</dbReference>
<dbReference type="PANTHER" id="PTHR45663">
    <property type="entry name" value="GEO12009P1"/>
    <property type="match status" value="1"/>
</dbReference>
<dbReference type="PRINTS" id="PR00421">
    <property type="entry name" value="THIOREDOXIN"/>
</dbReference>
<evidence type="ECO:0000256" key="10">
    <source>
        <dbReference type="PIRSR" id="PIRSR000077-4"/>
    </source>
</evidence>
<feature type="site" description="Deprotonates C-terminal active site Cys" evidence="9">
    <location>
        <position position="27"/>
    </location>
</feature>
<evidence type="ECO:0000256" key="7">
    <source>
        <dbReference type="NCBIfam" id="TIGR01068"/>
    </source>
</evidence>
<dbReference type="InterPro" id="IPR013766">
    <property type="entry name" value="Thioredoxin_domain"/>
</dbReference>
<dbReference type="CDD" id="cd02947">
    <property type="entry name" value="TRX_family"/>
    <property type="match status" value="1"/>
</dbReference>
<evidence type="ECO:0000256" key="2">
    <source>
        <dbReference type="ARBA" id="ARBA00020570"/>
    </source>
</evidence>
<evidence type="ECO:0000259" key="11">
    <source>
        <dbReference type="PROSITE" id="PS51352"/>
    </source>
</evidence>
<dbReference type="Proteomes" id="UP000824260">
    <property type="component" value="Unassembled WGS sequence"/>
</dbReference>
<evidence type="ECO:0000313" key="12">
    <source>
        <dbReference type="EMBL" id="HIQ83623.1"/>
    </source>
</evidence>
<evidence type="ECO:0000313" key="13">
    <source>
        <dbReference type="Proteomes" id="UP000824260"/>
    </source>
</evidence>
<organism evidence="12 13">
    <name type="scientific">Candidatus Pullichristensenella stercorigallinarum</name>
    <dbReference type="NCBI Taxonomy" id="2840909"/>
    <lineage>
        <taxon>Bacteria</taxon>
        <taxon>Bacillati</taxon>
        <taxon>Bacillota</taxon>
        <taxon>Clostridia</taxon>
        <taxon>Candidatus Pullichristensenella</taxon>
    </lineage>
</organism>
<dbReference type="InterPro" id="IPR036249">
    <property type="entry name" value="Thioredoxin-like_sf"/>
</dbReference>
<reference evidence="12" key="2">
    <citation type="journal article" date="2021" name="PeerJ">
        <title>Extensive microbial diversity within the chicken gut microbiome revealed by metagenomics and culture.</title>
        <authorList>
            <person name="Gilroy R."/>
            <person name="Ravi A."/>
            <person name="Getino M."/>
            <person name="Pursley I."/>
            <person name="Horton D.L."/>
            <person name="Alikhan N.F."/>
            <person name="Baker D."/>
            <person name="Gharbi K."/>
            <person name="Hall N."/>
            <person name="Watson M."/>
            <person name="Adriaenssens E.M."/>
            <person name="Foster-Nyarko E."/>
            <person name="Jarju S."/>
            <person name="Secka A."/>
            <person name="Antonio M."/>
            <person name="Oren A."/>
            <person name="Chaudhuri R.R."/>
            <person name="La Ragione R."/>
            <person name="Hildebrand F."/>
            <person name="Pallen M.J."/>
        </authorList>
    </citation>
    <scope>NUCLEOTIDE SEQUENCE</scope>
    <source>
        <strain evidence="12">ChiSjej6B24-2974</strain>
    </source>
</reference>
<dbReference type="GO" id="GO:0045454">
    <property type="term" value="P:cell redox homeostasis"/>
    <property type="evidence" value="ECO:0007669"/>
    <property type="project" value="TreeGrafter"/>
</dbReference>
<dbReference type="Pfam" id="PF00085">
    <property type="entry name" value="Thioredoxin"/>
    <property type="match status" value="1"/>
</dbReference>
<dbReference type="PROSITE" id="PS51352">
    <property type="entry name" value="THIOREDOXIN_2"/>
    <property type="match status" value="1"/>
</dbReference>
<feature type="site" description="Contributes to redox potential value" evidence="9">
    <location>
        <position position="35"/>
    </location>
</feature>
<feature type="active site" description="Nucleophile" evidence="9">
    <location>
        <position position="36"/>
    </location>
</feature>
<evidence type="ECO:0000256" key="6">
    <source>
        <dbReference type="ARBA" id="ARBA00023284"/>
    </source>
</evidence>
<evidence type="ECO:0000256" key="9">
    <source>
        <dbReference type="PIRSR" id="PIRSR000077-1"/>
    </source>
</evidence>
<evidence type="ECO:0000256" key="5">
    <source>
        <dbReference type="ARBA" id="ARBA00023157"/>
    </source>
</evidence>
<keyword evidence="6 10" id="KW-0676">Redox-active center</keyword>
<reference evidence="12" key="1">
    <citation type="submission" date="2020-10" db="EMBL/GenBank/DDBJ databases">
        <authorList>
            <person name="Gilroy R."/>
        </authorList>
    </citation>
    <scope>NUCLEOTIDE SEQUENCE</scope>
    <source>
        <strain evidence="12">ChiSjej6B24-2974</strain>
    </source>
</reference>
<dbReference type="AlphaFoldDB" id="A0A9D0ZNE7"/>
<dbReference type="InterPro" id="IPR017937">
    <property type="entry name" value="Thioredoxin_CS"/>
</dbReference>
<feature type="disulfide bond" description="Redox-active" evidence="10">
    <location>
        <begin position="33"/>
        <end position="36"/>
    </location>
</feature>
<accession>A0A9D0ZNE7</accession>
<keyword evidence="3" id="KW-0813">Transport</keyword>
<dbReference type="EMBL" id="DVFZ01000103">
    <property type="protein sequence ID" value="HIQ83623.1"/>
    <property type="molecule type" value="Genomic_DNA"/>
</dbReference>
<dbReference type="PIRSF" id="PIRSF000077">
    <property type="entry name" value="Thioredoxin"/>
    <property type="match status" value="1"/>
</dbReference>
<comment type="caution">
    <text evidence="12">The sequence shown here is derived from an EMBL/GenBank/DDBJ whole genome shotgun (WGS) entry which is preliminary data.</text>
</comment>
<gene>
    <name evidence="12" type="primary">trxA</name>
    <name evidence="12" type="ORF">IAA52_11045</name>
</gene>
<evidence type="ECO:0000256" key="4">
    <source>
        <dbReference type="ARBA" id="ARBA00022982"/>
    </source>
</evidence>
<sequence length="108" mass="11508">MSEQILNLKGSDLTETKLASLGKVLVDFWAPWCGPCRMVAPILEQVAAEMSGKVTIAKVNIDDNPDAAAQYGVSSIPTMILFVDGKEAARMIGANPKGAIVDFINSQN</sequence>
<dbReference type="NCBIfam" id="TIGR01068">
    <property type="entry name" value="thioredoxin"/>
    <property type="match status" value="1"/>
</dbReference>
<dbReference type="PROSITE" id="PS00194">
    <property type="entry name" value="THIOREDOXIN_1"/>
    <property type="match status" value="1"/>
</dbReference>
<proteinExistence type="inferred from homology"/>